<dbReference type="EMBL" id="QJKB01000008">
    <property type="protein sequence ID" value="PXX40379.1"/>
    <property type="molecule type" value="Genomic_DNA"/>
</dbReference>
<dbReference type="GO" id="GO:0019867">
    <property type="term" value="C:outer membrane"/>
    <property type="evidence" value="ECO:0007669"/>
    <property type="project" value="InterPro"/>
</dbReference>
<gene>
    <name evidence="5" type="ORF">DFR42_108214</name>
</gene>
<dbReference type="PANTHER" id="PTHR35603:SF2">
    <property type="entry name" value="OUTER MEMBRANE LIPOPROTEIN"/>
    <property type="match status" value="1"/>
</dbReference>
<dbReference type="AlphaFoldDB" id="A0A318IY34"/>
<dbReference type="InterPro" id="IPR051407">
    <property type="entry name" value="Bact_OM_lipoprot/Surf_antigen"/>
</dbReference>
<feature type="signal peptide" evidence="3">
    <location>
        <begin position="1"/>
        <end position="20"/>
    </location>
</feature>
<sequence length="203" mass="21154">MNKKLLVASLMLVAVTGAFAQNMTAKQQYAADSKRATQRYNEDKKLCADAGSSAARMQCLRDAKAEYNTSLAVAKQNMSKPVAAPVNARVEPVCADCGKVVSVEVKDKEGEGGALGVIAGGVAGAILGNQVGNGTGRDLATIAGAAGGALAGHKIEQKVKTTKVWNVTVAFDNGNRQTYVFDHEPVMMSGDAVRANGNSIVRR</sequence>
<proteinExistence type="predicted"/>
<keyword evidence="3" id="KW-0732">Signal</keyword>
<evidence type="ECO:0000256" key="3">
    <source>
        <dbReference type="SAM" id="SignalP"/>
    </source>
</evidence>
<feature type="domain" description="Glycine zipper 2TM" evidence="4">
    <location>
        <begin position="115"/>
        <end position="156"/>
    </location>
</feature>
<evidence type="ECO:0000313" key="6">
    <source>
        <dbReference type="Proteomes" id="UP000247792"/>
    </source>
</evidence>
<keyword evidence="2" id="KW-0472">Membrane</keyword>
<comment type="caution">
    <text evidence="5">The sequence shown here is derived from an EMBL/GenBank/DDBJ whole genome shotgun (WGS) entry which is preliminary data.</text>
</comment>
<dbReference type="PANTHER" id="PTHR35603">
    <property type="match status" value="1"/>
</dbReference>
<evidence type="ECO:0000313" key="5">
    <source>
        <dbReference type="EMBL" id="PXX40379.1"/>
    </source>
</evidence>
<keyword evidence="6" id="KW-1185">Reference proteome</keyword>
<dbReference type="Proteomes" id="UP000247792">
    <property type="component" value="Unassembled WGS sequence"/>
</dbReference>
<accession>A0A318IY34</accession>
<evidence type="ECO:0000259" key="4">
    <source>
        <dbReference type="Pfam" id="PF05433"/>
    </source>
</evidence>
<name>A0A318IY34_9BURK</name>
<organism evidence="5 6">
    <name type="scientific">Undibacterium pigrum</name>
    <dbReference type="NCBI Taxonomy" id="401470"/>
    <lineage>
        <taxon>Bacteria</taxon>
        <taxon>Pseudomonadati</taxon>
        <taxon>Pseudomonadota</taxon>
        <taxon>Betaproteobacteria</taxon>
        <taxon>Burkholderiales</taxon>
        <taxon>Oxalobacteraceae</taxon>
        <taxon>Undibacterium</taxon>
    </lineage>
</organism>
<dbReference type="OrthoDB" id="8908469at2"/>
<reference evidence="5 6" key="1">
    <citation type="submission" date="2018-05" db="EMBL/GenBank/DDBJ databases">
        <title>Genomic Encyclopedia of Type Strains, Phase IV (KMG-IV): sequencing the most valuable type-strain genomes for metagenomic binning, comparative biology and taxonomic classification.</title>
        <authorList>
            <person name="Goeker M."/>
        </authorList>
    </citation>
    <scope>NUCLEOTIDE SEQUENCE [LARGE SCALE GENOMIC DNA]</scope>
    <source>
        <strain evidence="5 6">DSM 19792</strain>
    </source>
</reference>
<dbReference type="RefSeq" id="WP_110257103.1">
    <property type="nucleotide sequence ID" value="NZ_QJKB01000008.1"/>
</dbReference>
<dbReference type="Pfam" id="PF05433">
    <property type="entry name" value="Rick_17kDa_Anti"/>
    <property type="match status" value="1"/>
</dbReference>
<keyword evidence="5" id="KW-0449">Lipoprotein</keyword>
<protein>
    <submittedName>
        <fullName evidence="5">Outer membrane lipoprotein SlyB</fullName>
    </submittedName>
</protein>
<evidence type="ECO:0000256" key="2">
    <source>
        <dbReference type="ARBA" id="ARBA00023136"/>
    </source>
</evidence>
<comment type="subcellular location">
    <subcellularLocation>
        <location evidence="1">Membrane</location>
    </subcellularLocation>
</comment>
<feature type="chain" id="PRO_5016312432" evidence="3">
    <location>
        <begin position="21"/>
        <end position="203"/>
    </location>
</feature>
<dbReference type="InterPro" id="IPR008816">
    <property type="entry name" value="Gly_zipper_2TM_dom"/>
</dbReference>
<evidence type="ECO:0000256" key="1">
    <source>
        <dbReference type="ARBA" id="ARBA00004370"/>
    </source>
</evidence>